<dbReference type="PANTHER" id="PTHR24221">
    <property type="entry name" value="ATP-BINDING CASSETTE SUB-FAMILY B"/>
    <property type="match status" value="1"/>
</dbReference>
<keyword evidence="4 9" id="KW-0067">ATP-binding</keyword>
<evidence type="ECO:0000256" key="2">
    <source>
        <dbReference type="ARBA" id="ARBA00022692"/>
    </source>
</evidence>
<evidence type="ECO:0000256" key="7">
    <source>
        <dbReference type="SAM" id="Phobius"/>
    </source>
</evidence>
<organism evidence="9 10">
    <name type="scientific">Fusicatenibacter faecihominis</name>
    <dbReference type="NCBI Taxonomy" id="2881276"/>
    <lineage>
        <taxon>Bacteria</taxon>
        <taxon>Bacillati</taxon>
        <taxon>Bacillota</taxon>
        <taxon>Clostridia</taxon>
        <taxon>Lachnospirales</taxon>
        <taxon>Lachnospiraceae</taxon>
        <taxon>Fusicatenibacter</taxon>
    </lineage>
</organism>
<dbReference type="AlphaFoldDB" id="A0AAE3DQ87"/>
<keyword evidence="5 7" id="KW-1133">Transmembrane helix</keyword>
<dbReference type="GO" id="GO:0005524">
    <property type="term" value="F:ATP binding"/>
    <property type="evidence" value="ECO:0007669"/>
    <property type="project" value="UniProtKB-KW"/>
</dbReference>
<dbReference type="RefSeq" id="WP_227614071.1">
    <property type="nucleotide sequence ID" value="NZ_JAJEPR010000002.1"/>
</dbReference>
<evidence type="ECO:0000256" key="4">
    <source>
        <dbReference type="ARBA" id="ARBA00022840"/>
    </source>
</evidence>
<reference evidence="9 10" key="1">
    <citation type="submission" date="2021-10" db="EMBL/GenBank/DDBJ databases">
        <title>Anaerobic single-cell dispensing facilitates the cultivation of human gut bacteria.</title>
        <authorList>
            <person name="Afrizal A."/>
        </authorList>
    </citation>
    <scope>NUCLEOTIDE SEQUENCE [LARGE SCALE GENOMIC DNA]</scope>
    <source>
        <strain evidence="9 10">CLA-AA-H277</strain>
    </source>
</reference>
<dbReference type="GO" id="GO:0016887">
    <property type="term" value="F:ATP hydrolysis activity"/>
    <property type="evidence" value="ECO:0007669"/>
    <property type="project" value="InterPro"/>
</dbReference>
<feature type="domain" description="ABC transporter" evidence="8">
    <location>
        <begin position="346"/>
        <end position="586"/>
    </location>
</feature>
<dbReference type="PROSITE" id="PS50893">
    <property type="entry name" value="ABC_TRANSPORTER_2"/>
    <property type="match status" value="1"/>
</dbReference>
<keyword evidence="3" id="KW-0547">Nucleotide-binding</keyword>
<comment type="caution">
    <text evidence="9">The sequence shown here is derived from an EMBL/GenBank/DDBJ whole genome shotgun (WGS) entry which is preliminary data.</text>
</comment>
<dbReference type="SUPFAM" id="SSF52540">
    <property type="entry name" value="P-loop containing nucleoside triphosphate hydrolases"/>
    <property type="match status" value="1"/>
</dbReference>
<dbReference type="Gene3D" id="3.40.50.300">
    <property type="entry name" value="P-loop containing nucleotide triphosphate hydrolases"/>
    <property type="match status" value="1"/>
</dbReference>
<name>A0AAE3DQ87_9FIRM</name>
<dbReference type="Gene3D" id="1.20.1560.10">
    <property type="entry name" value="ABC transporter type 1, transmembrane domain"/>
    <property type="match status" value="1"/>
</dbReference>
<evidence type="ECO:0000256" key="3">
    <source>
        <dbReference type="ARBA" id="ARBA00022741"/>
    </source>
</evidence>
<dbReference type="EMBL" id="JAJEPR010000002">
    <property type="protein sequence ID" value="MCC2188499.1"/>
    <property type="molecule type" value="Genomic_DNA"/>
</dbReference>
<evidence type="ECO:0000256" key="1">
    <source>
        <dbReference type="ARBA" id="ARBA00004651"/>
    </source>
</evidence>
<gene>
    <name evidence="9" type="ORF">LKD71_01445</name>
</gene>
<dbReference type="GO" id="GO:0005886">
    <property type="term" value="C:plasma membrane"/>
    <property type="evidence" value="ECO:0007669"/>
    <property type="project" value="UniProtKB-SubCell"/>
</dbReference>
<dbReference type="PANTHER" id="PTHR24221:SF646">
    <property type="entry name" value="HAEMOLYSIN SECRETION ATP-BINDING PROTEIN"/>
    <property type="match status" value="1"/>
</dbReference>
<evidence type="ECO:0000313" key="10">
    <source>
        <dbReference type="Proteomes" id="UP001197875"/>
    </source>
</evidence>
<dbReference type="SUPFAM" id="SSF90123">
    <property type="entry name" value="ABC transporter transmembrane region"/>
    <property type="match status" value="1"/>
</dbReference>
<comment type="subcellular location">
    <subcellularLocation>
        <location evidence="1">Cell membrane</location>
        <topology evidence="1">Multi-pass membrane protein</topology>
    </subcellularLocation>
</comment>
<dbReference type="InterPro" id="IPR003593">
    <property type="entry name" value="AAA+_ATPase"/>
</dbReference>
<protein>
    <submittedName>
        <fullName evidence="9">ABC transporter ATP-binding protein/permease</fullName>
    </submittedName>
</protein>
<feature type="transmembrane region" description="Helical" evidence="7">
    <location>
        <begin position="63"/>
        <end position="84"/>
    </location>
</feature>
<accession>A0AAE3DQ87</accession>
<dbReference type="InterPro" id="IPR017871">
    <property type="entry name" value="ABC_transporter-like_CS"/>
</dbReference>
<evidence type="ECO:0000256" key="5">
    <source>
        <dbReference type="ARBA" id="ARBA00022989"/>
    </source>
</evidence>
<feature type="transmembrane region" description="Helical" evidence="7">
    <location>
        <begin position="144"/>
        <end position="162"/>
    </location>
</feature>
<dbReference type="InterPro" id="IPR036640">
    <property type="entry name" value="ABC1_TM_sf"/>
</dbReference>
<dbReference type="Proteomes" id="UP001197875">
    <property type="component" value="Unassembled WGS sequence"/>
</dbReference>
<evidence type="ECO:0000313" key="9">
    <source>
        <dbReference type="EMBL" id="MCC2188499.1"/>
    </source>
</evidence>
<dbReference type="InterPro" id="IPR027417">
    <property type="entry name" value="P-loop_NTPase"/>
</dbReference>
<sequence>MNRIQSAYKDLFTILSSTNPFLVPLAFALAILSGVLPPVFVLASERLMTDGLSIARRELAFSAIVPAMVVFIVSAVLPDLLNLLQQVYVEPRTELIFRSAYKGRMLQKLKKLRYEHYENKESREIIDKAYGRAETAALHLFPKYFCNALTATVATAGTLILFLKIRWWFLLTLLAPIVLERVLCFKNSFNIYEEMETYWEKEIQYEKLEKMLCEPKTIRENRLNQSSDFLIRTFQKRLGGRNREYERYYFQNLRHHFTERNISRVGQLINAGLLLWIYQTGELSFPTFVALAGAIFTTLAENLSCYTNIVANMGYHIKAYEYYDRFFNLSEETYGEVKEVPKDCSIAFEDVCFTYPGTDRQVLSHMSFEIRAGEKISIVGMNGEGKTTMIKLLLGLFEPDSGRILIGGKPLQAYAREAREKIFGTVFQDFTRYSISLRENVGIGDVEQLSDRETVREAMQKGNVLPFLERLPKGEDTMLNRDFEGGVDLSGGQWQRIALARALMGDRPVLILDEPTSQLDPMAESELYSEFAKLAENKTSLFITHRLGSTRITDRILVISEGRVVDTGTHEELLERGGIYADMWKAQKQWYI</sequence>
<dbReference type="SMART" id="SM00382">
    <property type="entry name" value="AAA"/>
    <property type="match status" value="1"/>
</dbReference>
<evidence type="ECO:0000259" key="8">
    <source>
        <dbReference type="PROSITE" id="PS50893"/>
    </source>
</evidence>
<keyword evidence="6 7" id="KW-0472">Membrane</keyword>
<proteinExistence type="predicted"/>
<keyword evidence="10" id="KW-1185">Reference proteome</keyword>
<dbReference type="Pfam" id="PF00005">
    <property type="entry name" value="ABC_tran"/>
    <property type="match status" value="1"/>
</dbReference>
<keyword evidence="2 7" id="KW-0812">Transmembrane</keyword>
<evidence type="ECO:0000256" key="6">
    <source>
        <dbReference type="ARBA" id="ARBA00023136"/>
    </source>
</evidence>
<feature type="transmembrane region" description="Helical" evidence="7">
    <location>
        <begin position="21"/>
        <end position="43"/>
    </location>
</feature>
<dbReference type="PROSITE" id="PS00211">
    <property type="entry name" value="ABC_TRANSPORTER_1"/>
    <property type="match status" value="1"/>
</dbReference>
<dbReference type="InterPro" id="IPR003439">
    <property type="entry name" value="ABC_transporter-like_ATP-bd"/>
</dbReference>
<dbReference type="GO" id="GO:0034040">
    <property type="term" value="F:ATPase-coupled lipid transmembrane transporter activity"/>
    <property type="evidence" value="ECO:0007669"/>
    <property type="project" value="TreeGrafter"/>
</dbReference>
<dbReference type="InterPro" id="IPR039421">
    <property type="entry name" value="Type_1_exporter"/>
</dbReference>